<evidence type="ECO:0000259" key="1">
    <source>
        <dbReference type="PROSITE" id="PS50090"/>
    </source>
</evidence>
<keyword evidence="5" id="KW-1185">Reference proteome</keyword>
<comment type="caution">
    <text evidence="3">The sequence shown here is derived from an EMBL/GenBank/DDBJ whole genome shotgun (WGS) entry which is preliminary data.</text>
</comment>
<dbReference type="EMBL" id="CATOUU010000656">
    <property type="protein sequence ID" value="CAI9938760.1"/>
    <property type="molecule type" value="Genomic_DNA"/>
</dbReference>
<accession>A0AA86PG40</accession>
<dbReference type="SMART" id="SM00717">
    <property type="entry name" value="SANT"/>
    <property type="match status" value="1"/>
</dbReference>
<feature type="domain" description="HTH myb-type" evidence="2">
    <location>
        <begin position="1"/>
        <end position="54"/>
    </location>
</feature>
<name>A0AA86PG40_9EUKA</name>
<sequence length="111" mass="13243">MARILTRWTEEETTLMNKLVEQYNNNFKLVASAFPCRTYNQVKSHYFNELHKNQNKSEVKSKQNKNTVKKQRHLVETQSIDQEITAEKSTLQNNENLDQDISFYVFQELLE</sequence>
<protein>
    <submittedName>
        <fullName evidence="3">SANT/Myb domain</fullName>
    </submittedName>
    <submittedName>
        <fullName evidence="4">SANT/Myb_domain</fullName>
    </submittedName>
</protein>
<dbReference type="InterPro" id="IPR001005">
    <property type="entry name" value="SANT/Myb"/>
</dbReference>
<dbReference type="Pfam" id="PF13921">
    <property type="entry name" value="Myb_DNA-bind_6"/>
    <property type="match status" value="1"/>
</dbReference>
<dbReference type="CDD" id="cd00167">
    <property type="entry name" value="SANT"/>
    <property type="match status" value="1"/>
</dbReference>
<dbReference type="PROSITE" id="PS50090">
    <property type="entry name" value="MYB_LIKE"/>
    <property type="match status" value="1"/>
</dbReference>
<evidence type="ECO:0000313" key="5">
    <source>
        <dbReference type="Proteomes" id="UP001642409"/>
    </source>
</evidence>
<dbReference type="EMBL" id="CAXDID020000070">
    <property type="protein sequence ID" value="CAL6014439.1"/>
    <property type="molecule type" value="Genomic_DNA"/>
</dbReference>
<reference evidence="4 5" key="2">
    <citation type="submission" date="2024-07" db="EMBL/GenBank/DDBJ databases">
        <authorList>
            <person name="Akdeniz Z."/>
        </authorList>
    </citation>
    <scope>NUCLEOTIDE SEQUENCE [LARGE SCALE GENOMIC DNA]</scope>
</reference>
<dbReference type="InterPro" id="IPR017930">
    <property type="entry name" value="Myb_dom"/>
</dbReference>
<evidence type="ECO:0000259" key="2">
    <source>
        <dbReference type="PROSITE" id="PS51294"/>
    </source>
</evidence>
<dbReference type="Proteomes" id="UP001642409">
    <property type="component" value="Unassembled WGS sequence"/>
</dbReference>
<dbReference type="Gene3D" id="1.10.10.60">
    <property type="entry name" value="Homeodomain-like"/>
    <property type="match status" value="1"/>
</dbReference>
<evidence type="ECO:0000313" key="4">
    <source>
        <dbReference type="EMBL" id="CAL6014439.1"/>
    </source>
</evidence>
<dbReference type="AlphaFoldDB" id="A0AA86PG40"/>
<organism evidence="3">
    <name type="scientific">Hexamita inflata</name>
    <dbReference type="NCBI Taxonomy" id="28002"/>
    <lineage>
        <taxon>Eukaryota</taxon>
        <taxon>Metamonada</taxon>
        <taxon>Diplomonadida</taxon>
        <taxon>Hexamitidae</taxon>
        <taxon>Hexamitinae</taxon>
        <taxon>Hexamita</taxon>
    </lineage>
</organism>
<dbReference type="InterPro" id="IPR009057">
    <property type="entry name" value="Homeodomain-like_sf"/>
</dbReference>
<dbReference type="PROSITE" id="PS51294">
    <property type="entry name" value="HTH_MYB"/>
    <property type="match status" value="1"/>
</dbReference>
<gene>
    <name evidence="4" type="ORF">HINF_LOCUS24275</name>
    <name evidence="3" type="ORF">HINF_LOCUS26405</name>
</gene>
<dbReference type="SUPFAM" id="SSF46689">
    <property type="entry name" value="Homeodomain-like"/>
    <property type="match status" value="1"/>
</dbReference>
<reference evidence="3" key="1">
    <citation type="submission" date="2023-06" db="EMBL/GenBank/DDBJ databases">
        <authorList>
            <person name="Kurt Z."/>
        </authorList>
    </citation>
    <scope>NUCLEOTIDE SEQUENCE</scope>
</reference>
<proteinExistence type="predicted"/>
<feature type="domain" description="Myb-like" evidence="1">
    <location>
        <begin position="7"/>
        <end position="50"/>
    </location>
</feature>
<evidence type="ECO:0000313" key="3">
    <source>
        <dbReference type="EMBL" id="CAI9938760.1"/>
    </source>
</evidence>